<dbReference type="AlphaFoldDB" id="A0AAN6QGA8"/>
<feature type="compositionally biased region" description="Gly residues" evidence="1">
    <location>
        <begin position="8"/>
        <end position="36"/>
    </location>
</feature>
<evidence type="ECO:0000313" key="2">
    <source>
        <dbReference type="EMBL" id="KAK4106687.1"/>
    </source>
</evidence>
<accession>A0AAN6QGA8</accession>
<comment type="caution">
    <text evidence="2">The sequence shown here is derived from an EMBL/GenBank/DDBJ whole genome shotgun (WGS) entry which is preliminary data.</text>
</comment>
<dbReference type="EMBL" id="MU863624">
    <property type="protein sequence ID" value="KAK4106687.1"/>
    <property type="molecule type" value="Genomic_DNA"/>
</dbReference>
<gene>
    <name evidence="2" type="ORF">N658DRAFT_491320</name>
</gene>
<dbReference type="Proteomes" id="UP001305647">
    <property type="component" value="Unassembled WGS sequence"/>
</dbReference>
<evidence type="ECO:0000313" key="3">
    <source>
        <dbReference type="Proteomes" id="UP001305647"/>
    </source>
</evidence>
<proteinExistence type="predicted"/>
<protein>
    <submittedName>
        <fullName evidence="2">Uncharacterized protein</fullName>
    </submittedName>
</protein>
<evidence type="ECO:0000256" key="1">
    <source>
        <dbReference type="SAM" id="MobiDB-lite"/>
    </source>
</evidence>
<sequence length="69" mass="6845">MSSRHGSRSGGLGGGGKSGSGSGGRSIRGSSTGGGSSSRSESNRRPDPSCEICGGWSAYLVLQVSIEKQ</sequence>
<organism evidence="2 3">
    <name type="scientific">Parathielavia hyrcaniae</name>
    <dbReference type="NCBI Taxonomy" id="113614"/>
    <lineage>
        <taxon>Eukaryota</taxon>
        <taxon>Fungi</taxon>
        <taxon>Dikarya</taxon>
        <taxon>Ascomycota</taxon>
        <taxon>Pezizomycotina</taxon>
        <taxon>Sordariomycetes</taxon>
        <taxon>Sordariomycetidae</taxon>
        <taxon>Sordariales</taxon>
        <taxon>Chaetomiaceae</taxon>
        <taxon>Parathielavia</taxon>
    </lineage>
</organism>
<feature type="region of interest" description="Disordered" evidence="1">
    <location>
        <begin position="1"/>
        <end position="51"/>
    </location>
</feature>
<name>A0AAN6QGA8_9PEZI</name>
<keyword evidence="3" id="KW-1185">Reference proteome</keyword>
<reference evidence="2" key="2">
    <citation type="submission" date="2023-05" db="EMBL/GenBank/DDBJ databases">
        <authorList>
            <consortium name="Lawrence Berkeley National Laboratory"/>
            <person name="Steindorff A."/>
            <person name="Hensen N."/>
            <person name="Bonometti L."/>
            <person name="Westerberg I."/>
            <person name="Brannstrom I.O."/>
            <person name="Guillou S."/>
            <person name="Cros-Aarteil S."/>
            <person name="Calhoun S."/>
            <person name="Haridas S."/>
            <person name="Kuo A."/>
            <person name="Mondo S."/>
            <person name="Pangilinan J."/>
            <person name="Riley R."/>
            <person name="Labutti K."/>
            <person name="Andreopoulos B."/>
            <person name="Lipzen A."/>
            <person name="Chen C."/>
            <person name="Yanf M."/>
            <person name="Daum C."/>
            <person name="Ng V."/>
            <person name="Clum A."/>
            <person name="Ohm R."/>
            <person name="Martin F."/>
            <person name="Silar P."/>
            <person name="Natvig D."/>
            <person name="Lalanne C."/>
            <person name="Gautier V."/>
            <person name="Ament-Velasquez S.L."/>
            <person name="Kruys A."/>
            <person name="Hutchinson M.I."/>
            <person name="Powell A.J."/>
            <person name="Barry K."/>
            <person name="Miller A.N."/>
            <person name="Grigoriev I.V."/>
            <person name="Debuchy R."/>
            <person name="Gladieux P."/>
            <person name="Thoren M.H."/>
            <person name="Johannesson H."/>
        </authorList>
    </citation>
    <scope>NUCLEOTIDE SEQUENCE</scope>
    <source>
        <strain evidence="2">CBS 757.83</strain>
    </source>
</reference>
<reference evidence="2" key="1">
    <citation type="journal article" date="2023" name="Mol. Phylogenet. Evol.">
        <title>Genome-scale phylogeny and comparative genomics of the fungal order Sordariales.</title>
        <authorList>
            <person name="Hensen N."/>
            <person name="Bonometti L."/>
            <person name="Westerberg I."/>
            <person name="Brannstrom I.O."/>
            <person name="Guillou S."/>
            <person name="Cros-Aarteil S."/>
            <person name="Calhoun S."/>
            <person name="Haridas S."/>
            <person name="Kuo A."/>
            <person name="Mondo S."/>
            <person name="Pangilinan J."/>
            <person name="Riley R."/>
            <person name="LaButti K."/>
            <person name="Andreopoulos B."/>
            <person name="Lipzen A."/>
            <person name="Chen C."/>
            <person name="Yan M."/>
            <person name="Daum C."/>
            <person name="Ng V."/>
            <person name="Clum A."/>
            <person name="Steindorff A."/>
            <person name="Ohm R.A."/>
            <person name="Martin F."/>
            <person name="Silar P."/>
            <person name="Natvig D.O."/>
            <person name="Lalanne C."/>
            <person name="Gautier V."/>
            <person name="Ament-Velasquez S.L."/>
            <person name="Kruys A."/>
            <person name="Hutchinson M.I."/>
            <person name="Powell A.J."/>
            <person name="Barry K."/>
            <person name="Miller A.N."/>
            <person name="Grigoriev I.V."/>
            <person name="Debuchy R."/>
            <person name="Gladieux P."/>
            <person name="Hiltunen Thoren M."/>
            <person name="Johannesson H."/>
        </authorList>
    </citation>
    <scope>NUCLEOTIDE SEQUENCE</scope>
    <source>
        <strain evidence="2">CBS 757.83</strain>
    </source>
</reference>